<comment type="caution">
    <text evidence="3">The sequence shown here is derived from an EMBL/GenBank/DDBJ whole genome shotgun (WGS) entry which is preliminary data.</text>
</comment>
<dbReference type="InterPro" id="IPR028011">
    <property type="entry name" value="DUF4476"/>
</dbReference>
<keyword evidence="1" id="KW-0732">Signal</keyword>
<feature type="signal peptide" evidence="1">
    <location>
        <begin position="1"/>
        <end position="19"/>
    </location>
</feature>
<dbReference type="RefSeq" id="WP_194112538.1">
    <property type="nucleotide sequence ID" value="NZ_JADFFL010000006.1"/>
</dbReference>
<reference evidence="3" key="1">
    <citation type="submission" date="2020-10" db="EMBL/GenBank/DDBJ databases">
        <title>Mucilaginibacter mali sp. nov., isolated from rhizosphere soil of apple orchard.</title>
        <authorList>
            <person name="Lee J.-S."/>
            <person name="Kim H.S."/>
            <person name="Kim J.-S."/>
        </authorList>
    </citation>
    <scope>NUCLEOTIDE SEQUENCE</scope>
    <source>
        <strain evidence="3">KCTC 22746</strain>
    </source>
</reference>
<gene>
    <name evidence="3" type="ORF">IRJ16_15535</name>
</gene>
<feature type="chain" id="PRO_5037779132" evidence="1">
    <location>
        <begin position="20"/>
        <end position="126"/>
    </location>
</feature>
<dbReference type="EMBL" id="JADFFL010000006">
    <property type="protein sequence ID" value="MBE9663300.1"/>
    <property type="molecule type" value="Genomic_DNA"/>
</dbReference>
<dbReference type="Pfam" id="PF14771">
    <property type="entry name" value="DUF4476"/>
    <property type="match status" value="1"/>
</dbReference>
<accession>A0A929L3C6</accession>
<keyword evidence="4" id="KW-1185">Reference proteome</keyword>
<evidence type="ECO:0000313" key="4">
    <source>
        <dbReference type="Proteomes" id="UP000622475"/>
    </source>
</evidence>
<evidence type="ECO:0000313" key="3">
    <source>
        <dbReference type="EMBL" id="MBE9663300.1"/>
    </source>
</evidence>
<sequence>MKPLIAIIALFTFSAFTFARPPKKRPTLAMSDMAIESILMSMKNQNGDYRKLDVVKGGVQNNADGITVAQELKLLNQFATDEYKLACAKFLYPWCVDFKAYDKVVYNMASPDAQKAIKAFIAKGGK</sequence>
<dbReference type="Proteomes" id="UP000622475">
    <property type="component" value="Unassembled WGS sequence"/>
</dbReference>
<evidence type="ECO:0000259" key="2">
    <source>
        <dbReference type="Pfam" id="PF14771"/>
    </source>
</evidence>
<feature type="domain" description="DUF4476" evidence="2">
    <location>
        <begin position="30"/>
        <end position="120"/>
    </location>
</feature>
<dbReference type="AlphaFoldDB" id="A0A929L3C6"/>
<protein>
    <submittedName>
        <fullName evidence="3">DUF4476 domain-containing protein</fullName>
    </submittedName>
</protein>
<name>A0A929L3C6_9SPHI</name>
<organism evidence="3 4">
    <name type="scientific">Mucilaginibacter myungsuensis</name>
    <dbReference type="NCBI Taxonomy" id="649104"/>
    <lineage>
        <taxon>Bacteria</taxon>
        <taxon>Pseudomonadati</taxon>
        <taxon>Bacteroidota</taxon>
        <taxon>Sphingobacteriia</taxon>
        <taxon>Sphingobacteriales</taxon>
        <taxon>Sphingobacteriaceae</taxon>
        <taxon>Mucilaginibacter</taxon>
    </lineage>
</organism>
<proteinExistence type="predicted"/>
<evidence type="ECO:0000256" key="1">
    <source>
        <dbReference type="SAM" id="SignalP"/>
    </source>
</evidence>